<proteinExistence type="predicted"/>
<evidence type="ECO:0000313" key="2">
    <source>
        <dbReference type="Proteomes" id="UP000502584"/>
    </source>
</evidence>
<dbReference type="InterPro" id="IPR021229">
    <property type="entry name" value="DUF2800"/>
</dbReference>
<gene>
    <name evidence="1" type="ORF">vBPaeSS2019XI_075</name>
</gene>
<reference evidence="1 2" key="1">
    <citation type="submission" date="2019-10" db="EMBL/GenBank/DDBJ databases">
        <title>Genome of the temperate Pseudomonas aerugionosa phage vB_Pae-SS2019XI.</title>
        <authorList>
            <person name="Hammerl J.A."/>
            <person name="Jaeckel C."/>
            <person name="Schnehle S."/>
            <person name="Schmoger S."/>
        </authorList>
    </citation>
    <scope>NUCLEOTIDE SEQUENCE [LARGE SCALE GENOMIC DNA]</scope>
</reference>
<dbReference type="Gene3D" id="3.90.320.10">
    <property type="match status" value="1"/>
</dbReference>
<evidence type="ECO:0000313" key="1">
    <source>
        <dbReference type="EMBL" id="QIG56953.1"/>
    </source>
</evidence>
<dbReference type="InterPro" id="IPR011604">
    <property type="entry name" value="PDDEXK-like_dom_sf"/>
</dbReference>
<dbReference type="Proteomes" id="UP000502584">
    <property type="component" value="Segment"/>
</dbReference>
<organism evidence="1 2">
    <name type="scientific">Pseudomonas phage vB_Pae-SS2019XI</name>
    <dbReference type="NCBI Taxonomy" id="2660688"/>
    <lineage>
        <taxon>Viruses</taxon>
        <taxon>Duplodnaviria</taxon>
        <taxon>Heunggongvirae</taxon>
        <taxon>Uroviricota</taxon>
        <taxon>Caudoviricetes</taxon>
        <taxon>Casjensviridae</taxon>
        <taxon>Maxdohrnvirus</taxon>
        <taxon>Maxdohrnvirus SS2019XI</taxon>
    </lineage>
</organism>
<name>A0A6G6XGP6_9CAUD</name>
<accession>A0A6G6XGP6</accession>
<sequence length="439" mass="49206">MADHGFDLAAVQRKLGGHSVFAPSASAMWLLCSGSLIPNLLAEDEVGEDAAYGTVAHGVAERWLKTGIKPVDLVGTVELVAEHTQTFEIEIDHSMLDYVQQYVDWCTALPGDHFVEQRVDFSRLTPIPDQGGTADHIACLPGLLVITDLKMGKGVQVFAKRNTQALLYALGSFYRWDWEYGFQRVIIRIAQPRLDHFDEWEVSRDELLQFAEYAKERAHAAWAPNAPRTPGEKQCQWCRVKASCTAFAAHMESLLAGVFDDLDDACSEEQVHQFIERLEDEFDEFTLAPAPLQTLSTSQKAKIYRWRKAVENWFKSLEDDLEKTLQAGNPVPGYKVVEGRSNRFFRDPSSVPETLEMLTGVPAEKFIATSVRTPAQVEEILKKEGGYRAAQLPELLEREVLGVTKPRGKPVMAPAHDKRAELTLTVDDVFDDLEGEDDL</sequence>
<dbReference type="Pfam" id="PF10926">
    <property type="entry name" value="DUF2800"/>
    <property type="match status" value="1"/>
</dbReference>
<protein>
    <submittedName>
        <fullName evidence="1">PD-(D/E)XK nuclease</fullName>
    </submittedName>
</protein>
<keyword evidence="2" id="KW-1185">Reference proteome</keyword>
<dbReference type="EMBL" id="MN536026">
    <property type="protein sequence ID" value="QIG56953.1"/>
    <property type="molecule type" value="Genomic_DNA"/>
</dbReference>